<keyword evidence="1" id="KW-0732">Signal</keyword>
<dbReference type="PROSITE" id="PS51257">
    <property type="entry name" value="PROKAR_LIPOPROTEIN"/>
    <property type="match status" value="1"/>
</dbReference>
<gene>
    <name evidence="2" type="ORF">QRD02_10090</name>
</gene>
<comment type="caution">
    <text evidence="2">The sequence shown here is derived from an EMBL/GenBank/DDBJ whole genome shotgun (WGS) entry which is preliminary data.</text>
</comment>
<protein>
    <recommendedName>
        <fullName evidence="4">Lipoprotein</fullName>
    </recommendedName>
</protein>
<evidence type="ECO:0008006" key="4">
    <source>
        <dbReference type="Google" id="ProtNLM"/>
    </source>
</evidence>
<accession>A0ABT8DIU4</accession>
<sequence length="244" mass="27936">MKVKLFFLCTLALSFVGCHFTETMVLNPDGSGTISVEANMNEMMAFGGAGMADSMFVKMDTIIYMKKFLEEKKDSIAKLPASEQQKLKKMEKFNLHIKMDTENSEMIYDISTNFKNISEANDIVNGIEQIDKMMPNDPNSETKKEDTPEVFGVNYTFDKGIFKRDAYIKNEKLHQQEVDSLQQAEAFMASSDYTLKYTFPRKIKKVSTPDAVISEDKKSLTLQRPFLDYYKNPDVLDLEVVLEK</sequence>
<organism evidence="2 3">
    <name type="scientific">Aequorivita aurantiaca</name>
    <dbReference type="NCBI Taxonomy" id="3053356"/>
    <lineage>
        <taxon>Bacteria</taxon>
        <taxon>Pseudomonadati</taxon>
        <taxon>Bacteroidota</taxon>
        <taxon>Flavobacteriia</taxon>
        <taxon>Flavobacteriales</taxon>
        <taxon>Flavobacteriaceae</taxon>
        <taxon>Aequorivita</taxon>
    </lineage>
</organism>
<dbReference type="Proteomes" id="UP001244787">
    <property type="component" value="Unassembled WGS sequence"/>
</dbReference>
<keyword evidence="3" id="KW-1185">Reference proteome</keyword>
<reference evidence="2 3" key="1">
    <citation type="submission" date="2023-06" db="EMBL/GenBank/DDBJ databases">
        <authorList>
            <person name="Ye Y.-Q."/>
            <person name="Du Z.-J."/>
        </authorList>
    </citation>
    <scope>NUCLEOTIDE SEQUENCE [LARGE SCALE GENOMIC DNA]</scope>
    <source>
        <strain evidence="2 3">SDUM287046</strain>
    </source>
</reference>
<dbReference type="EMBL" id="JAUGQQ010000006">
    <property type="protein sequence ID" value="MDN3724734.1"/>
    <property type="molecule type" value="Genomic_DNA"/>
</dbReference>
<evidence type="ECO:0000256" key="1">
    <source>
        <dbReference type="SAM" id="SignalP"/>
    </source>
</evidence>
<feature type="chain" id="PRO_5046391074" description="Lipoprotein" evidence="1">
    <location>
        <begin position="21"/>
        <end position="244"/>
    </location>
</feature>
<evidence type="ECO:0000313" key="2">
    <source>
        <dbReference type="EMBL" id="MDN3724734.1"/>
    </source>
</evidence>
<dbReference type="RefSeq" id="WP_290254821.1">
    <property type="nucleotide sequence ID" value="NZ_JAUGQQ010000006.1"/>
</dbReference>
<evidence type="ECO:0000313" key="3">
    <source>
        <dbReference type="Proteomes" id="UP001244787"/>
    </source>
</evidence>
<name>A0ABT8DIU4_9FLAO</name>
<proteinExistence type="predicted"/>
<feature type="signal peptide" evidence="1">
    <location>
        <begin position="1"/>
        <end position="20"/>
    </location>
</feature>